<evidence type="ECO:0000259" key="1">
    <source>
        <dbReference type="PROSITE" id="PS50235"/>
    </source>
</evidence>
<gene>
    <name evidence="2" type="ORF">ILYODFUR_035590</name>
</gene>
<evidence type="ECO:0000313" key="2">
    <source>
        <dbReference type="EMBL" id="MEQ2223324.1"/>
    </source>
</evidence>
<dbReference type="EMBL" id="JAHRIQ010006847">
    <property type="protein sequence ID" value="MEQ2223324.1"/>
    <property type="molecule type" value="Genomic_DNA"/>
</dbReference>
<feature type="non-terminal residue" evidence="2">
    <location>
        <position position="341"/>
    </location>
</feature>
<dbReference type="SUPFAM" id="SSF54001">
    <property type="entry name" value="Cysteine proteinases"/>
    <property type="match status" value="1"/>
</dbReference>
<dbReference type="InterPro" id="IPR050164">
    <property type="entry name" value="Peptidase_C19"/>
</dbReference>
<evidence type="ECO:0000313" key="3">
    <source>
        <dbReference type="Proteomes" id="UP001482620"/>
    </source>
</evidence>
<dbReference type="PROSITE" id="PS50235">
    <property type="entry name" value="USP_3"/>
    <property type="match status" value="1"/>
</dbReference>
<dbReference type="PROSITE" id="PS00973">
    <property type="entry name" value="USP_2"/>
    <property type="match status" value="1"/>
</dbReference>
<dbReference type="PANTHER" id="PTHR24006">
    <property type="entry name" value="UBIQUITIN CARBOXYL-TERMINAL HYDROLASE"/>
    <property type="match status" value="1"/>
</dbReference>
<dbReference type="InterPro" id="IPR001394">
    <property type="entry name" value="Peptidase_C19_UCH"/>
</dbReference>
<protein>
    <recommendedName>
        <fullName evidence="1">USP domain-containing protein</fullName>
    </recommendedName>
</protein>
<feature type="domain" description="USP" evidence="1">
    <location>
        <begin position="23"/>
        <end position="297"/>
    </location>
</feature>
<reference evidence="2 3" key="1">
    <citation type="submission" date="2021-06" db="EMBL/GenBank/DDBJ databases">
        <authorList>
            <person name="Palmer J.M."/>
        </authorList>
    </citation>
    <scope>NUCLEOTIDE SEQUENCE [LARGE SCALE GENOMIC DNA]</scope>
    <source>
        <strain evidence="3">if_2019</strain>
        <tissue evidence="2">Muscle</tissue>
    </source>
</reference>
<dbReference type="PANTHER" id="PTHR24006:SF899">
    <property type="entry name" value="UBIQUITIN CARBOXYL-TERMINAL HYDROLASE"/>
    <property type="match status" value="1"/>
</dbReference>
<dbReference type="Proteomes" id="UP001482620">
    <property type="component" value="Unassembled WGS sequence"/>
</dbReference>
<name>A0ABV0SRY5_9TELE</name>
<proteinExistence type="predicted"/>
<dbReference type="Gene3D" id="3.90.70.10">
    <property type="entry name" value="Cysteine proteinases"/>
    <property type="match status" value="1"/>
</dbReference>
<keyword evidence="3" id="KW-1185">Reference proteome</keyword>
<dbReference type="Pfam" id="PF00443">
    <property type="entry name" value="UCH"/>
    <property type="match status" value="1"/>
</dbReference>
<accession>A0ABV0SRY5</accession>
<dbReference type="InterPro" id="IPR038765">
    <property type="entry name" value="Papain-like_cys_pep_sf"/>
</dbReference>
<comment type="caution">
    <text evidence="2">The sequence shown here is derived from an EMBL/GenBank/DDBJ whole genome shotgun (WGS) entry which is preliminary data.</text>
</comment>
<organism evidence="2 3">
    <name type="scientific">Ilyodon furcidens</name>
    <name type="common">goldbreast splitfin</name>
    <dbReference type="NCBI Taxonomy" id="33524"/>
    <lineage>
        <taxon>Eukaryota</taxon>
        <taxon>Metazoa</taxon>
        <taxon>Chordata</taxon>
        <taxon>Craniata</taxon>
        <taxon>Vertebrata</taxon>
        <taxon>Euteleostomi</taxon>
        <taxon>Actinopterygii</taxon>
        <taxon>Neopterygii</taxon>
        <taxon>Teleostei</taxon>
        <taxon>Neoteleostei</taxon>
        <taxon>Acanthomorphata</taxon>
        <taxon>Ovalentaria</taxon>
        <taxon>Atherinomorphae</taxon>
        <taxon>Cyprinodontiformes</taxon>
        <taxon>Goodeidae</taxon>
        <taxon>Ilyodon</taxon>
    </lineage>
</organism>
<sequence>MSRTHISSSHDVNRGNNQVQEYHGLINQGATSYLNSVLQVLFMTEEFREAVKRCQNKYKRGIDPQLQTLFKNLTKRTAETTEVTTRLHIKNVNEQHDPAEYFERILTKTSDKASQIFKGQLTYRTVCQCGKKTPKDSPFWNLPLPMTDETYTIEHGIQEFFTDSEFSGENQLYCKSCQSKRNATVQCEVKHHPEVLMLLLKRFEFNYHHMSYVKNCSAVDVSLTITIPENQRYELYALVEHFGSLKGGHYTATIKPLDEDRWYEFNDSSVTLLSNQKYELPRLQKSQSAYLLFYKKKNSGTQDEREESAMAGLPLNNNITAECQNVNRNEREALYDHSNEE</sequence>
<dbReference type="InterPro" id="IPR018200">
    <property type="entry name" value="USP_CS"/>
</dbReference>
<dbReference type="InterPro" id="IPR028889">
    <property type="entry name" value="USP"/>
</dbReference>